<dbReference type="AlphaFoldDB" id="A0AAE1D2R5"/>
<organism evidence="2 3">
    <name type="scientific">Elysia crispata</name>
    <name type="common">lettuce slug</name>
    <dbReference type="NCBI Taxonomy" id="231223"/>
    <lineage>
        <taxon>Eukaryota</taxon>
        <taxon>Metazoa</taxon>
        <taxon>Spiralia</taxon>
        <taxon>Lophotrochozoa</taxon>
        <taxon>Mollusca</taxon>
        <taxon>Gastropoda</taxon>
        <taxon>Heterobranchia</taxon>
        <taxon>Euthyneura</taxon>
        <taxon>Panpulmonata</taxon>
        <taxon>Sacoglossa</taxon>
        <taxon>Placobranchoidea</taxon>
        <taxon>Plakobranchidae</taxon>
        <taxon>Elysia</taxon>
    </lineage>
</organism>
<dbReference type="Proteomes" id="UP001283361">
    <property type="component" value="Unassembled WGS sequence"/>
</dbReference>
<dbReference type="EMBL" id="JAWDGP010005686">
    <property type="protein sequence ID" value="KAK3754160.1"/>
    <property type="molecule type" value="Genomic_DNA"/>
</dbReference>
<evidence type="ECO:0000313" key="2">
    <source>
        <dbReference type="EMBL" id="KAK3754160.1"/>
    </source>
</evidence>
<keyword evidence="3" id="KW-1185">Reference proteome</keyword>
<sequence>MATRHITSEGRNERYREPQFTIMPSPVYKHLKHFGAKKSTCSKKGGKKEKKKNSRASLPSLNPEKCEGEDCIKCAKGKIFKVILRVYVGLAWLNPARSRASLARRAAAAMTAWKISSSIPSVCPDVVSCLWKACTWERIKLGHGHLDEAQTDATTEIYLNPLPARSSVAGDHFWIADTLGGTDRARHAPQVASDCGMVCCSMSASSSVRHSQVYLKGQ</sequence>
<protein>
    <submittedName>
        <fullName evidence="2">Uncharacterized protein</fullName>
    </submittedName>
</protein>
<feature type="compositionally biased region" description="Basic residues" evidence="1">
    <location>
        <begin position="35"/>
        <end position="54"/>
    </location>
</feature>
<accession>A0AAE1D2R5</accession>
<gene>
    <name evidence="2" type="ORF">RRG08_024233</name>
</gene>
<comment type="caution">
    <text evidence="2">The sequence shown here is derived from an EMBL/GenBank/DDBJ whole genome shotgun (WGS) entry which is preliminary data.</text>
</comment>
<name>A0AAE1D2R5_9GAST</name>
<feature type="region of interest" description="Disordered" evidence="1">
    <location>
        <begin position="35"/>
        <end position="65"/>
    </location>
</feature>
<reference evidence="2" key="1">
    <citation type="journal article" date="2023" name="G3 (Bethesda)">
        <title>A reference genome for the long-term kleptoplast-retaining sea slug Elysia crispata morphotype clarki.</title>
        <authorList>
            <person name="Eastman K.E."/>
            <person name="Pendleton A.L."/>
            <person name="Shaikh M.A."/>
            <person name="Suttiyut T."/>
            <person name="Ogas R."/>
            <person name="Tomko P."/>
            <person name="Gavelis G."/>
            <person name="Widhalm J.R."/>
            <person name="Wisecaver J.H."/>
        </authorList>
    </citation>
    <scope>NUCLEOTIDE SEQUENCE</scope>
    <source>
        <strain evidence="2">ECLA1</strain>
    </source>
</reference>
<proteinExistence type="predicted"/>
<evidence type="ECO:0000313" key="3">
    <source>
        <dbReference type="Proteomes" id="UP001283361"/>
    </source>
</evidence>
<evidence type="ECO:0000256" key="1">
    <source>
        <dbReference type="SAM" id="MobiDB-lite"/>
    </source>
</evidence>